<evidence type="ECO:0000256" key="1">
    <source>
        <dbReference type="ARBA" id="ARBA00004370"/>
    </source>
</evidence>
<gene>
    <name evidence="6" type="ORF">QWZ14_06130</name>
</gene>
<evidence type="ECO:0000256" key="2">
    <source>
        <dbReference type="ARBA" id="ARBA00022692"/>
    </source>
</evidence>
<keyword evidence="4 5" id="KW-0472">Membrane</keyword>
<evidence type="ECO:0000256" key="3">
    <source>
        <dbReference type="ARBA" id="ARBA00022989"/>
    </source>
</evidence>
<organism evidence="6 7">
    <name type="scientific">Paeniroseomonas aquatica</name>
    <dbReference type="NCBI Taxonomy" id="373043"/>
    <lineage>
        <taxon>Bacteria</taxon>
        <taxon>Pseudomonadati</taxon>
        <taxon>Pseudomonadota</taxon>
        <taxon>Alphaproteobacteria</taxon>
        <taxon>Acetobacterales</taxon>
        <taxon>Acetobacteraceae</taxon>
        <taxon>Paeniroseomonas</taxon>
    </lineage>
</organism>
<dbReference type="SUPFAM" id="SSF161084">
    <property type="entry name" value="MAPEG domain-like"/>
    <property type="match status" value="1"/>
</dbReference>
<name>A0ABT8A312_9PROT</name>
<evidence type="ECO:0000256" key="5">
    <source>
        <dbReference type="SAM" id="Phobius"/>
    </source>
</evidence>
<feature type="transmembrane region" description="Helical" evidence="5">
    <location>
        <begin position="6"/>
        <end position="23"/>
    </location>
</feature>
<dbReference type="Gene3D" id="1.20.120.550">
    <property type="entry name" value="Membrane associated eicosanoid/glutathione metabolism-like domain"/>
    <property type="match status" value="1"/>
</dbReference>
<proteinExistence type="predicted"/>
<dbReference type="Pfam" id="PF01124">
    <property type="entry name" value="MAPEG"/>
    <property type="match status" value="1"/>
</dbReference>
<dbReference type="PANTHER" id="PTHR35814:SF1">
    <property type="entry name" value="GLUTATHIONE S-TRANSFERASE-RELATED"/>
    <property type="match status" value="1"/>
</dbReference>
<reference evidence="7" key="1">
    <citation type="journal article" date="2019" name="Int. J. Syst. Evol. Microbiol.">
        <title>The Global Catalogue of Microorganisms (GCM) 10K type strain sequencing project: providing services to taxonomists for standard genome sequencing and annotation.</title>
        <authorList>
            <consortium name="The Broad Institute Genomics Platform"/>
            <consortium name="The Broad Institute Genome Sequencing Center for Infectious Disease"/>
            <person name="Wu L."/>
            <person name="Ma J."/>
        </authorList>
    </citation>
    <scope>NUCLEOTIDE SEQUENCE [LARGE SCALE GENOMIC DNA]</scope>
    <source>
        <strain evidence="7">CECT 7131</strain>
    </source>
</reference>
<dbReference type="Proteomes" id="UP001529369">
    <property type="component" value="Unassembled WGS sequence"/>
</dbReference>
<accession>A0ABT8A312</accession>
<dbReference type="EMBL" id="JAUFPN010000054">
    <property type="protein sequence ID" value="MDN3563954.1"/>
    <property type="molecule type" value="Genomic_DNA"/>
</dbReference>
<keyword evidence="7" id="KW-1185">Reference proteome</keyword>
<dbReference type="InterPro" id="IPR001129">
    <property type="entry name" value="Membr-assoc_MAPEG"/>
</dbReference>
<keyword evidence="3 5" id="KW-1133">Transmembrane helix</keyword>
<evidence type="ECO:0000313" key="7">
    <source>
        <dbReference type="Proteomes" id="UP001529369"/>
    </source>
</evidence>
<keyword evidence="2 5" id="KW-0812">Transmembrane</keyword>
<evidence type="ECO:0000313" key="6">
    <source>
        <dbReference type="EMBL" id="MDN3563954.1"/>
    </source>
</evidence>
<dbReference type="InterPro" id="IPR023352">
    <property type="entry name" value="MAPEG-like_dom_sf"/>
</dbReference>
<comment type="subcellular location">
    <subcellularLocation>
        <location evidence="1">Membrane</location>
    </subcellularLocation>
</comment>
<protein>
    <submittedName>
        <fullName evidence="6">MAPEG family protein</fullName>
    </submittedName>
</protein>
<feature type="transmembrane region" description="Helical" evidence="5">
    <location>
        <begin position="106"/>
        <end position="127"/>
    </location>
</feature>
<dbReference type="RefSeq" id="WP_290315746.1">
    <property type="nucleotide sequence ID" value="NZ_JAUFPN010000054.1"/>
</dbReference>
<comment type="caution">
    <text evidence="6">The sequence shown here is derived from an EMBL/GenBank/DDBJ whole genome shotgun (WGS) entry which is preliminary data.</text>
</comment>
<dbReference type="PANTHER" id="PTHR35814">
    <property type="match status" value="1"/>
</dbReference>
<sequence length="131" mass="13551">MPITALYAALLGLVFVALTLQVVRARMRSKVLLGTGGDRLLERAVRAHANFSEFVPLILVLLALAEGLGLAGWILHGLGAVLVAARIGHAIGLSREPDISALRGPGAALTLLVLIAVAVSLLLLAIARLPG</sequence>
<evidence type="ECO:0000256" key="4">
    <source>
        <dbReference type="ARBA" id="ARBA00023136"/>
    </source>
</evidence>